<dbReference type="EMBL" id="BLVO01000013">
    <property type="protein sequence ID" value="GFM33982.1"/>
    <property type="molecule type" value="Genomic_DNA"/>
</dbReference>
<evidence type="ECO:0000256" key="1">
    <source>
        <dbReference type="SAM" id="MobiDB-lite"/>
    </source>
</evidence>
<evidence type="ECO:0000256" key="2">
    <source>
        <dbReference type="SAM" id="SignalP"/>
    </source>
</evidence>
<proteinExistence type="predicted"/>
<dbReference type="PANTHER" id="PTHR47245:SF2">
    <property type="entry name" value="PEPTIDYL-PROLYL CIS-TRANS ISOMERASE HP_0175-RELATED"/>
    <property type="match status" value="1"/>
</dbReference>
<organism evidence="3 4">
    <name type="scientific">Desulfovibrio subterraneus</name>
    <dbReference type="NCBI Taxonomy" id="2718620"/>
    <lineage>
        <taxon>Bacteria</taxon>
        <taxon>Pseudomonadati</taxon>
        <taxon>Thermodesulfobacteriota</taxon>
        <taxon>Desulfovibrionia</taxon>
        <taxon>Desulfovibrionales</taxon>
        <taxon>Desulfovibrionaceae</taxon>
        <taxon>Desulfovibrio</taxon>
    </lineage>
</organism>
<evidence type="ECO:0000313" key="4">
    <source>
        <dbReference type="Proteomes" id="UP000503840"/>
    </source>
</evidence>
<keyword evidence="4" id="KW-1185">Reference proteome</keyword>
<dbReference type="AlphaFoldDB" id="A0A7J0BL87"/>
<dbReference type="RefSeq" id="WP_174405619.1">
    <property type="nucleotide sequence ID" value="NZ_BLVO01000013.1"/>
</dbReference>
<gene>
    <name evidence="3" type="ORF">DSM101010T_23470</name>
</gene>
<feature type="region of interest" description="Disordered" evidence="1">
    <location>
        <begin position="318"/>
        <end position="342"/>
    </location>
</feature>
<feature type="chain" id="PRO_5029471548" description="PpiC domain-containing protein" evidence="2">
    <location>
        <begin position="29"/>
        <end position="342"/>
    </location>
</feature>
<sequence>MLHKIRYARLRHLCSLTLCCLSAVLLFAGCSKDMEQEGVVATVNGKPIYLTQLEASYDLNNLSWSGGMVPAVDALREDYGNVLARLIVNELVNQALVRAGLSVTDEAVANAEAVIRADYPEGQFEKALVEEYIDITVWRTQLRQQLAMETLKTDVLRPRIKLTSQEAEAYYKDHVADFYLPPRIRFLHLSGRDREHVSKARDMWLAGTPEEEILKSFDDITVRELKMRLNMMPVNWKSTFDKLKEGEASAVMNADNSFESLILLENLPEKVLGPSHAYPLVEKVLLEQKLQSAFDEWLSEELGKADIRISSLLLHPAEDKNAEDAPKSGQNAEGGGADAKAQ</sequence>
<comment type="caution">
    <text evidence="3">The sequence shown here is derived from an EMBL/GenBank/DDBJ whole genome shotgun (WGS) entry which is preliminary data.</text>
</comment>
<protein>
    <recommendedName>
        <fullName evidence="5">PpiC domain-containing protein</fullName>
    </recommendedName>
</protein>
<dbReference type="Gene3D" id="1.10.4030.10">
    <property type="entry name" value="Porin chaperone SurA, peptide-binding domain"/>
    <property type="match status" value="1"/>
</dbReference>
<keyword evidence="2" id="KW-0732">Signal</keyword>
<dbReference type="Pfam" id="PF13624">
    <property type="entry name" value="SurA_N_3"/>
    <property type="match status" value="1"/>
</dbReference>
<evidence type="ECO:0008006" key="5">
    <source>
        <dbReference type="Google" id="ProtNLM"/>
    </source>
</evidence>
<accession>A0A7J0BL87</accession>
<dbReference type="PANTHER" id="PTHR47245">
    <property type="entry name" value="PEPTIDYLPROLYL ISOMERASE"/>
    <property type="match status" value="1"/>
</dbReference>
<feature type="signal peptide" evidence="2">
    <location>
        <begin position="1"/>
        <end position="28"/>
    </location>
</feature>
<feature type="compositionally biased region" description="Gly residues" evidence="1">
    <location>
        <begin position="332"/>
        <end position="342"/>
    </location>
</feature>
<dbReference type="InterPro" id="IPR027304">
    <property type="entry name" value="Trigger_fact/SurA_dom_sf"/>
</dbReference>
<dbReference type="PROSITE" id="PS51257">
    <property type="entry name" value="PROKAR_LIPOPROTEIN"/>
    <property type="match status" value="1"/>
</dbReference>
<reference evidence="3 4" key="1">
    <citation type="submission" date="2020-05" db="EMBL/GenBank/DDBJ databases">
        <title>Draft genome sequence of Desulfovibrio sp. strain HN2T.</title>
        <authorList>
            <person name="Ueno A."/>
            <person name="Tamazawa S."/>
            <person name="Tamamura S."/>
            <person name="Murakami T."/>
            <person name="Kiyama T."/>
            <person name="Inomata H."/>
            <person name="Amano Y."/>
            <person name="Miyakawa K."/>
            <person name="Tamaki H."/>
            <person name="Naganuma T."/>
            <person name="Kaneko K."/>
        </authorList>
    </citation>
    <scope>NUCLEOTIDE SEQUENCE [LARGE SCALE GENOMIC DNA]</scope>
    <source>
        <strain evidence="3 4">HN2</strain>
    </source>
</reference>
<name>A0A7J0BL87_9BACT</name>
<evidence type="ECO:0000313" key="3">
    <source>
        <dbReference type="EMBL" id="GFM33982.1"/>
    </source>
</evidence>
<dbReference type="Proteomes" id="UP000503840">
    <property type="component" value="Unassembled WGS sequence"/>
</dbReference>
<dbReference type="InterPro" id="IPR050245">
    <property type="entry name" value="PrsA_foldase"/>
</dbReference>
<dbReference type="SUPFAM" id="SSF109998">
    <property type="entry name" value="Triger factor/SurA peptide-binding domain-like"/>
    <property type="match status" value="1"/>
</dbReference>